<dbReference type="PROSITE" id="PS00194">
    <property type="entry name" value="THIOREDOXIN_1"/>
    <property type="match status" value="1"/>
</dbReference>
<evidence type="ECO:0000313" key="2">
    <source>
        <dbReference type="EMBL" id="WIA12022.1"/>
    </source>
</evidence>
<proteinExistence type="predicted"/>
<sequence>MRVIYTPSEYLELCSGLLVLFFTATWCAPCHLFEPKLAALEGLYSQELADSFSIFTLPTVALVKGGQEVHRVVGVAHKRPSRPVSQAIRQHLLEQQPEQHAAG</sequence>
<accession>A0ABY8TSC4</accession>
<keyword evidence="3" id="KW-1185">Reference proteome</keyword>
<feature type="domain" description="Thioredoxin" evidence="1">
    <location>
        <begin position="16"/>
        <end position="78"/>
    </location>
</feature>
<dbReference type="InterPro" id="IPR017937">
    <property type="entry name" value="Thioredoxin_CS"/>
</dbReference>
<evidence type="ECO:0000313" key="3">
    <source>
        <dbReference type="Proteomes" id="UP001244341"/>
    </source>
</evidence>
<dbReference type="Pfam" id="PF00085">
    <property type="entry name" value="Thioredoxin"/>
    <property type="match status" value="1"/>
</dbReference>
<protein>
    <recommendedName>
        <fullName evidence="1">Thioredoxin domain-containing protein</fullName>
    </recommendedName>
</protein>
<reference evidence="2 3" key="1">
    <citation type="submission" date="2023-05" db="EMBL/GenBank/DDBJ databases">
        <title>A 100% complete, gapless, phased diploid assembly of the Scenedesmus obliquus UTEX 3031 genome.</title>
        <authorList>
            <person name="Biondi T.C."/>
            <person name="Hanschen E.R."/>
            <person name="Kwon T."/>
            <person name="Eng W."/>
            <person name="Kruse C.P.S."/>
            <person name="Koehler S.I."/>
            <person name="Kunde Y."/>
            <person name="Gleasner C.D."/>
            <person name="You Mak K.T."/>
            <person name="Polle J."/>
            <person name="Hovde B.T."/>
            <person name="Starkenburg S.R."/>
        </authorList>
    </citation>
    <scope>NUCLEOTIDE SEQUENCE [LARGE SCALE GENOMIC DNA]</scope>
    <source>
        <strain evidence="2 3">DOE0152z</strain>
    </source>
</reference>
<organism evidence="2 3">
    <name type="scientific">Tetradesmus obliquus</name>
    <name type="common">Green alga</name>
    <name type="synonym">Acutodesmus obliquus</name>
    <dbReference type="NCBI Taxonomy" id="3088"/>
    <lineage>
        <taxon>Eukaryota</taxon>
        <taxon>Viridiplantae</taxon>
        <taxon>Chlorophyta</taxon>
        <taxon>core chlorophytes</taxon>
        <taxon>Chlorophyceae</taxon>
        <taxon>CS clade</taxon>
        <taxon>Sphaeropleales</taxon>
        <taxon>Scenedesmaceae</taxon>
        <taxon>Tetradesmus</taxon>
    </lineage>
</organism>
<dbReference type="CDD" id="cd02947">
    <property type="entry name" value="TRX_family"/>
    <property type="match status" value="1"/>
</dbReference>
<dbReference type="Proteomes" id="UP001244341">
    <property type="component" value="Chromosome 3b"/>
</dbReference>
<dbReference type="SUPFAM" id="SSF52833">
    <property type="entry name" value="Thioredoxin-like"/>
    <property type="match status" value="1"/>
</dbReference>
<dbReference type="Gene3D" id="3.40.30.10">
    <property type="entry name" value="Glutaredoxin"/>
    <property type="match status" value="1"/>
</dbReference>
<name>A0ABY8TSC4_TETOB</name>
<dbReference type="InterPro" id="IPR013766">
    <property type="entry name" value="Thioredoxin_domain"/>
</dbReference>
<dbReference type="EMBL" id="CP126210">
    <property type="protein sequence ID" value="WIA12022.1"/>
    <property type="molecule type" value="Genomic_DNA"/>
</dbReference>
<gene>
    <name evidence="2" type="ORF">OEZ85_012102</name>
</gene>
<evidence type="ECO:0000259" key="1">
    <source>
        <dbReference type="Pfam" id="PF00085"/>
    </source>
</evidence>
<dbReference type="InterPro" id="IPR036249">
    <property type="entry name" value="Thioredoxin-like_sf"/>
</dbReference>